<dbReference type="RefSeq" id="WP_151168447.1">
    <property type="nucleotide sequence ID" value="NZ_WACR01000007.1"/>
</dbReference>
<organism evidence="6 7">
    <name type="scientific">Salibacter halophilus</name>
    <dbReference type="NCBI Taxonomy" id="1803916"/>
    <lineage>
        <taxon>Bacteria</taxon>
        <taxon>Pseudomonadati</taxon>
        <taxon>Bacteroidota</taxon>
        <taxon>Flavobacteriia</taxon>
        <taxon>Flavobacteriales</taxon>
        <taxon>Salibacteraceae</taxon>
        <taxon>Salibacter</taxon>
    </lineage>
</organism>
<evidence type="ECO:0000256" key="4">
    <source>
        <dbReference type="ARBA" id="ARBA00023284"/>
    </source>
</evidence>
<protein>
    <submittedName>
        <fullName evidence="6">TlpA family protein disulfide reductase</fullName>
    </submittedName>
</protein>
<evidence type="ECO:0000313" key="6">
    <source>
        <dbReference type="EMBL" id="KAB1063717.1"/>
    </source>
</evidence>
<dbReference type="InterPro" id="IPR036249">
    <property type="entry name" value="Thioredoxin-like_sf"/>
</dbReference>
<keyword evidence="7" id="KW-1185">Reference proteome</keyword>
<dbReference type="InterPro" id="IPR000866">
    <property type="entry name" value="AhpC/TSA"/>
</dbReference>
<dbReference type="PANTHER" id="PTHR42852">
    <property type="entry name" value="THIOL:DISULFIDE INTERCHANGE PROTEIN DSBE"/>
    <property type="match status" value="1"/>
</dbReference>
<accession>A0A6N6M6T2</accession>
<proteinExistence type="predicted"/>
<dbReference type="SUPFAM" id="SSF52833">
    <property type="entry name" value="Thioredoxin-like"/>
    <property type="match status" value="1"/>
</dbReference>
<evidence type="ECO:0000256" key="3">
    <source>
        <dbReference type="ARBA" id="ARBA00023157"/>
    </source>
</evidence>
<sequence length="361" mass="41452">MKAILTFLTLFISHFIFGQIHFKADIPSQPNAKVQIQRWDVLNQTKEIEVSFSLNSEGKADNQLNLSPFLYLIKIGGNTKLQVALDRGDSLVIHERGGKVTVYGSNGTSKMQAYESYRENDFEQHVKPLRKRAAEAFRNENDSLAVALTVKEQNAYDSHKKKLIQFALNELDSSIAIYYAALRWKGDEELKNIKKLRDKLAGRYPRNPSLEALDERIKNFERVAIGQKTPFIELPDQYGKIHTLNKLKGKYTLIEFWASWCGPCRRFNPELVEVYKNYKNKGLNIVSVSLNTRKNLWISAIEQDSLDWAQLSDLKGYKSKTAKDYNISSIPANFLIDENGMIIDKNRFGPDLKKRLEVLLN</sequence>
<comment type="caution">
    <text evidence="6">The sequence shown here is derived from an EMBL/GenBank/DDBJ whole genome shotgun (WGS) entry which is preliminary data.</text>
</comment>
<dbReference type="InterPro" id="IPR013766">
    <property type="entry name" value="Thioredoxin_domain"/>
</dbReference>
<evidence type="ECO:0000313" key="7">
    <source>
        <dbReference type="Proteomes" id="UP000435357"/>
    </source>
</evidence>
<dbReference type="Pfam" id="PF00578">
    <property type="entry name" value="AhpC-TSA"/>
    <property type="match status" value="1"/>
</dbReference>
<reference evidence="6 7" key="1">
    <citation type="submission" date="2019-09" db="EMBL/GenBank/DDBJ databases">
        <title>Genomes of Cryomorphaceae.</title>
        <authorList>
            <person name="Bowman J.P."/>
        </authorList>
    </citation>
    <scope>NUCLEOTIDE SEQUENCE [LARGE SCALE GENOMIC DNA]</scope>
    <source>
        <strain evidence="6 7">KCTC 52047</strain>
    </source>
</reference>
<keyword evidence="3" id="KW-1015">Disulfide bond</keyword>
<dbReference type="GO" id="GO:0016209">
    <property type="term" value="F:antioxidant activity"/>
    <property type="evidence" value="ECO:0007669"/>
    <property type="project" value="InterPro"/>
</dbReference>
<dbReference type="InterPro" id="IPR050553">
    <property type="entry name" value="Thioredoxin_ResA/DsbE_sf"/>
</dbReference>
<dbReference type="PANTHER" id="PTHR42852:SF6">
    <property type="entry name" value="THIOL:DISULFIDE INTERCHANGE PROTEIN DSBE"/>
    <property type="match status" value="1"/>
</dbReference>
<dbReference type="EMBL" id="WACR01000007">
    <property type="protein sequence ID" value="KAB1063717.1"/>
    <property type="molecule type" value="Genomic_DNA"/>
</dbReference>
<dbReference type="GO" id="GO:0016491">
    <property type="term" value="F:oxidoreductase activity"/>
    <property type="evidence" value="ECO:0007669"/>
    <property type="project" value="InterPro"/>
</dbReference>
<evidence type="ECO:0000256" key="2">
    <source>
        <dbReference type="ARBA" id="ARBA00022748"/>
    </source>
</evidence>
<dbReference type="InterPro" id="IPR017937">
    <property type="entry name" value="Thioredoxin_CS"/>
</dbReference>
<dbReference type="PROSITE" id="PS51352">
    <property type="entry name" value="THIOREDOXIN_2"/>
    <property type="match status" value="1"/>
</dbReference>
<dbReference type="CDD" id="cd02966">
    <property type="entry name" value="TlpA_like_family"/>
    <property type="match status" value="1"/>
</dbReference>
<keyword evidence="4" id="KW-0676">Redox-active center</keyword>
<evidence type="ECO:0000259" key="5">
    <source>
        <dbReference type="PROSITE" id="PS51352"/>
    </source>
</evidence>
<dbReference type="GO" id="GO:0017004">
    <property type="term" value="P:cytochrome complex assembly"/>
    <property type="evidence" value="ECO:0007669"/>
    <property type="project" value="UniProtKB-KW"/>
</dbReference>
<dbReference type="OrthoDB" id="1069091at2"/>
<dbReference type="GO" id="GO:0030313">
    <property type="term" value="C:cell envelope"/>
    <property type="evidence" value="ECO:0007669"/>
    <property type="project" value="UniProtKB-SubCell"/>
</dbReference>
<dbReference type="AlphaFoldDB" id="A0A6N6M6T2"/>
<dbReference type="Proteomes" id="UP000435357">
    <property type="component" value="Unassembled WGS sequence"/>
</dbReference>
<dbReference type="PROSITE" id="PS00194">
    <property type="entry name" value="THIOREDOXIN_1"/>
    <property type="match status" value="1"/>
</dbReference>
<comment type="subcellular location">
    <subcellularLocation>
        <location evidence="1">Cell envelope</location>
    </subcellularLocation>
</comment>
<keyword evidence="2" id="KW-0201">Cytochrome c-type biogenesis</keyword>
<dbReference type="Gene3D" id="3.40.30.10">
    <property type="entry name" value="Glutaredoxin"/>
    <property type="match status" value="1"/>
</dbReference>
<feature type="domain" description="Thioredoxin" evidence="5">
    <location>
        <begin position="223"/>
        <end position="361"/>
    </location>
</feature>
<gene>
    <name evidence="6" type="ORF">F3059_09115</name>
</gene>
<evidence type="ECO:0000256" key="1">
    <source>
        <dbReference type="ARBA" id="ARBA00004196"/>
    </source>
</evidence>
<name>A0A6N6M6T2_9FLAO</name>